<gene>
    <name evidence="1" type="ORF">HHX25_20540</name>
</gene>
<protein>
    <recommendedName>
        <fullName evidence="3">Tetracycline regulation of excision, RteC</fullName>
    </recommendedName>
</protein>
<reference evidence="1 2" key="1">
    <citation type="submission" date="2020-04" db="EMBL/GenBank/DDBJ databases">
        <title>A Flavivirga sp. nov.</title>
        <authorList>
            <person name="Sun X."/>
        </authorList>
    </citation>
    <scope>NUCLEOTIDE SEQUENCE [LARGE SCALE GENOMIC DNA]</scope>
    <source>
        <strain evidence="1 2">Y03</strain>
    </source>
</reference>
<organism evidence="1 2">
    <name type="scientific">Flavivirga algicola</name>
    <dbReference type="NCBI Taxonomy" id="2729136"/>
    <lineage>
        <taxon>Bacteria</taxon>
        <taxon>Pseudomonadati</taxon>
        <taxon>Bacteroidota</taxon>
        <taxon>Flavobacteriia</taxon>
        <taxon>Flavobacteriales</taxon>
        <taxon>Flavobacteriaceae</taxon>
        <taxon>Flavivirga</taxon>
    </lineage>
</organism>
<comment type="caution">
    <text evidence="1">The sequence shown here is derived from an EMBL/GenBank/DDBJ whole genome shotgun (WGS) entry which is preliminary data.</text>
</comment>
<dbReference type="Pfam" id="PF09357">
    <property type="entry name" value="RteC"/>
    <property type="match status" value="1"/>
</dbReference>
<evidence type="ECO:0000313" key="1">
    <source>
        <dbReference type="EMBL" id="NMH89899.1"/>
    </source>
</evidence>
<evidence type="ECO:0008006" key="3">
    <source>
        <dbReference type="Google" id="ProtNLM"/>
    </source>
</evidence>
<keyword evidence="2" id="KW-1185">Reference proteome</keyword>
<name>A0ABX1S647_9FLAO</name>
<dbReference type="EMBL" id="JABBHF010000017">
    <property type="protein sequence ID" value="NMH89899.1"/>
    <property type="molecule type" value="Genomic_DNA"/>
</dbReference>
<dbReference type="InterPro" id="IPR018534">
    <property type="entry name" value="Tet_reg_excision_RteC"/>
</dbReference>
<dbReference type="Proteomes" id="UP000746690">
    <property type="component" value="Unassembled WGS sequence"/>
</dbReference>
<dbReference type="RefSeq" id="WP_169677302.1">
    <property type="nucleotide sequence ID" value="NZ_JABBHF010000017.1"/>
</dbReference>
<sequence length="276" mass="33406">METLSIISEFKRQLQDIEQFEYDAIRQSRKVILLSRKVLSNLKKEVSKNSFNSIGDEVQFFKNTKQIPLKSLIYHLECYNFEIHYPKIGKKKQQKFITKSKHKIQTFFARHLDFINYIEQNHNHLDSWYFTRLYNNEIKIIPIQDYTLEIEFNTSHDILLGKLNAYKRFIKYLEARFEKQEQKINIDDLVKQYNLKWTSSKTALTELIYALYYSRVINNGNTDKREIVMAFQKLFNFDLGDFYKIHSEIKSRKKSRTRFLDELSMSFMHEIEKSER</sequence>
<accession>A0ABX1S647</accession>
<proteinExistence type="predicted"/>
<evidence type="ECO:0000313" key="2">
    <source>
        <dbReference type="Proteomes" id="UP000746690"/>
    </source>
</evidence>